<accession>A0A4Q7PDT3</accession>
<dbReference type="Pfam" id="PF00534">
    <property type="entry name" value="Glycos_transf_1"/>
    <property type="match status" value="1"/>
</dbReference>
<dbReference type="EMBL" id="SGXG01000001">
    <property type="protein sequence ID" value="RZS96982.1"/>
    <property type="molecule type" value="Genomic_DNA"/>
</dbReference>
<keyword evidence="3" id="KW-1185">Reference proteome</keyword>
<reference evidence="2 3" key="1">
    <citation type="submission" date="2019-02" db="EMBL/GenBank/DDBJ databases">
        <title>Genomic Encyclopedia of Archaeal and Bacterial Type Strains, Phase II (KMG-II): from individual species to whole genera.</title>
        <authorList>
            <person name="Goeker M."/>
        </authorList>
    </citation>
    <scope>NUCLEOTIDE SEQUENCE [LARGE SCALE GENOMIC DNA]</scope>
    <source>
        <strain evidence="2 3">DSM 21411</strain>
    </source>
</reference>
<dbReference type="Proteomes" id="UP000292209">
    <property type="component" value="Unassembled WGS sequence"/>
</dbReference>
<dbReference type="CDD" id="cd03801">
    <property type="entry name" value="GT4_PimA-like"/>
    <property type="match status" value="1"/>
</dbReference>
<dbReference type="InterPro" id="IPR001296">
    <property type="entry name" value="Glyco_trans_1"/>
</dbReference>
<gene>
    <name evidence="2" type="ORF">BC751_2578</name>
</gene>
<evidence type="ECO:0000313" key="3">
    <source>
        <dbReference type="Proteomes" id="UP000292209"/>
    </source>
</evidence>
<dbReference type="SUPFAM" id="SSF53756">
    <property type="entry name" value="UDP-Glycosyltransferase/glycogen phosphorylase"/>
    <property type="match status" value="1"/>
</dbReference>
<protein>
    <submittedName>
        <fullName evidence="2">Glycosyltransferase involved in cell wall biosynthesis</fullName>
    </submittedName>
</protein>
<dbReference type="OrthoDB" id="9811239at2"/>
<dbReference type="PANTHER" id="PTHR45947">
    <property type="entry name" value="SULFOQUINOVOSYL TRANSFERASE SQD2"/>
    <property type="match status" value="1"/>
</dbReference>
<proteinExistence type="predicted"/>
<organism evidence="2 3">
    <name type="scientific">Cecembia calidifontis</name>
    <dbReference type="NCBI Taxonomy" id="1187080"/>
    <lineage>
        <taxon>Bacteria</taxon>
        <taxon>Pseudomonadati</taxon>
        <taxon>Bacteroidota</taxon>
        <taxon>Cytophagia</taxon>
        <taxon>Cytophagales</taxon>
        <taxon>Cyclobacteriaceae</taxon>
        <taxon>Cecembia</taxon>
    </lineage>
</organism>
<dbReference type="PANTHER" id="PTHR45947:SF3">
    <property type="entry name" value="SULFOQUINOVOSYL TRANSFERASE SQD2"/>
    <property type="match status" value="1"/>
</dbReference>
<dbReference type="RefSeq" id="WP_130275828.1">
    <property type="nucleotide sequence ID" value="NZ_SGXG01000001.1"/>
</dbReference>
<feature type="domain" description="Glycosyl transferase family 1" evidence="1">
    <location>
        <begin position="180"/>
        <end position="344"/>
    </location>
</feature>
<dbReference type="Gene3D" id="3.40.50.2000">
    <property type="entry name" value="Glycogen Phosphorylase B"/>
    <property type="match status" value="2"/>
</dbReference>
<sequence>MKKLILTHNDLSGYWVERLFFLQQYFLKIKIELIVVEIFGKGSPYDFQIQKKTHHWWYCIFPGLAPQDIDLNSIETEFFKKLDDLEPDYIIAGPPVFSAGALSLRWAKKNQVKIMIFDDANHSFYKRNFLVNFIKKRIFLQSDAFLIPSHDYDDEYLKWGVKKSSLYYGLSCINNARFSNSVPYKKRDNIILFVGRLVPIKNLQRLLGAWEIVLKNNSQYKLVLIGEGPEMQDLMNIVSDRKLLNVDFVGKKSNEELANILNNSKLLVLPSISESWGLVVNEAMASGLPVLSSKNVNAAHTLIKEGENGFVFDPYSEKEIAYYLNKFLELDEKVKEEFGQKSQKLVGKFNYEFLANEILRWLDDCSKKPAQNSDLLGSLLLKLWKGKTDMQSWNHLK</sequence>
<dbReference type="GO" id="GO:0016758">
    <property type="term" value="F:hexosyltransferase activity"/>
    <property type="evidence" value="ECO:0007669"/>
    <property type="project" value="TreeGrafter"/>
</dbReference>
<dbReference type="InterPro" id="IPR050194">
    <property type="entry name" value="Glycosyltransferase_grp1"/>
</dbReference>
<evidence type="ECO:0000313" key="2">
    <source>
        <dbReference type="EMBL" id="RZS96982.1"/>
    </source>
</evidence>
<keyword evidence="2" id="KW-0808">Transferase</keyword>
<evidence type="ECO:0000259" key="1">
    <source>
        <dbReference type="Pfam" id="PF00534"/>
    </source>
</evidence>
<dbReference type="AlphaFoldDB" id="A0A4Q7PDT3"/>
<comment type="caution">
    <text evidence="2">The sequence shown here is derived from an EMBL/GenBank/DDBJ whole genome shotgun (WGS) entry which is preliminary data.</text>
</comment>
<name>A0A4Q7PDT3_9BACT</name>